<keyword evidence="3" id="KW-0288">FMN</keyword>
<evidence type="ECO:0000256" key="3">
    <source>
        <dbReference type="ARBA" id="ARBA00022643"/>
    </source>
</evidence>
<organism evidence="5 6">
    <name type="scientific">Aliigemmobacter aestuarii</name>
    <dbReference type="NCBI Taxonomy" id="1445661"/>
    <lineage>
        <taxon>Bacteria</taxon>
        <taxon>Pseudomonadati</taxon>
        <taxon>Pseudomonadota</taxon>
        <taxon>Alphaproteobacteria</taxon>
        <taxon>Rhodobacterales</taxon>
        <taxon>Paracoccaceae</taxon>
        <taxon>Aliigemmobacter</taxon>
    </lineage>
</organism>
<dbReference type="Pfam" id="PF01070">
    <property type="entry name" value="FMN_dh"/>
    <property type="match status" value="1"/>
</dbReference>
<dbReference type="AlphaFoldDB" id="A0A4V3V074"/>
<reference evidence="5 6" key="1">
    <citation type="submission" date="2019-04" db="EMBL/GenBank/DDBJ databases">
        <title>Draft genome sequence of Gemmobacter aestuarii sp. nov.</title>
        <authorList>
            <person name="Hameed A."/>
            <person name="Lin S.-Y."/>
            <person name="Shahina M."/>
            <person name="Lai W.-A."/>
            <person name="Young C.-C."/>
        </authorList>
    </citation>
    <scope>NUCLEOTIDE SEQUENCE [LARGE SCALE GENOMIC DNA]</scope>
    <source>
        <strain evidence="5 6">CC-PW-75</strain>
    </source>
</reference>
<name>A0A4V3V074_9RHOB</name>
<dbReference type="PANTHER" id="PTHR10578">
    <property type="entry name" value="S -2-HYDROXY-ACID OXIDASE-RELATED"/>
    <property type="match status" value="1"/>
</dbReference>
<evidence type="ECO:0000259" key="4">
    <source>
        <dbReference type="Pfam" id="PF01070"/>
    </source>
</evidence>
<dbReference type="PANTHER" id="PTHR10578:SF107">
    <property type="entry name" value="2-HYDROXYACID OXIDASE 1"/>
    <property type="match status" value="1"/>
</dbReference>
<evidence type="ECO:0000313" key="5">
    <source>
        <dbReference type="EMBL" id="THD82478.1"/>
    </source>
</evidence>
<proteinExistence type="predicted"/>
<comment type="cofactor">
    <cofactor evidence="1">
        <name>FMN</name>
        <dbReference type="ChEBI" id="CHEBI:58210"/>
    </cofactor>
</comment>
<dbReference type="Proteomes" id="UP000309450">
    <property type="component" value="Unassembled WGS sequence"/>
</dbReference>
<gene>
    <name evidence="5" type="ORF">E7811_14735</name>
</gene>
<dbReference type="EMBL" id="SSND01000004">
    <property type="protein sequence ID" value="THD82478.1"/>
    <property type="molecule type" value="Genomic_DNA"/>
</dbReference>
<protein>
    <recommendedName>
        <fullName evidence="4">FMN-dependent dehydrogenase domain-containing protein</fullName>
    </recommendedName>
</protein>
<dbReference type="GO" id="GO:0016491">
    <property type="term" value="F:oxidoreductase activity"/>
    <property type="evidence" value="ECO:0007669"/>
    <property type="project" value="InterPro"/>
</dbReference>
<evidence type="ECO:0000256" key="2">
    <source>
        <dbReference type="ARBA" id="ARBA00022630"/>
    </source>
</evidence>
<keyword evidence="6" id="KW-1185">Reference proteome</keyword>
<dbReference type="InterPro" id="IPR000262">
    <property type="entry name" value="FMN-dep_DH"/>
</dbReference>
<feature type="domain" description="FMN-dependent dehydrogenase" evidence="4">
    <location>
        <begin position="1"/>
        <end position="99"/>
    </location>
</feature>
<evidence type="ECO:0000256" key="1">
    <source>
        <dbReference type="ARBA" id="ARBA00001917"/>
    </source>
</evidence>
<dbReference type="RefSeq" id="WP_136395586.1">
    <property type="nucleotide sequence ID" value="NZ_SSND01000004.1"/>
</dbReference>
<dbReference type="SUPFAM" id="SSF51395">
    <property type="entry name" value="FMN-linked oxidoreductases"/>
    <property type="match status" value="1"/>
</dbReference>
<accession>A0A4V3V074</accession>
<sequence>MLSNRGGCQIDGFCPPFDGLAGVLDTTAGQSEVIMPSGIRRSARIVKAVAMGTKATGIGRGSCLFPLAAAGKAAVETMPGLLKGEVTRGIRPMGAALMAGPGPDNLRFP</sequence>
<keyword evidence="2" id="KW-0285">Flavoprotein</keyword>
<comment type="caution">
    <text evidence="5">The sequence shown here is derived from an EMBL/GenBank/DDBJ whole genome shotgun (WGS) entry which is preliminary data.</text>
</comment>
<dbReference type="Gene3D" id="3.20.20.70">
    <property type="entry name" value="Aldolase class I"/>
    <property type="match status" value="1"/>
</dbReference>
<dbReference type="InterPro" id="IPR013785">
    <property type="entry name" value="Aldolase_TIM"/>
</dbReference>
<evidence type="ECO:0000313" key="6">
    <source>
        <dbReference type="Proteomes" id="UP000309450"/>
    </source>
</evidence>